<comment type="similarity">
    <text evidence="2 10">Belongs to the class VI-like SAM-binding methyltransferase superfamily. Isoprenylcysteine carboxyl methyltransferase family.</text>
</comment>
<dbReference type="AlphaFoldDB" id="A0A1Y1XUV0"/>
<accession>A0A1Y1XUV0</accession>
<comment type="caution">
    <text evidence="11">The sequence shown here is derived from an EMBL/GenBank/DDBJ whole genome shotgun (WGS) entry which is preliminary data.</text>
</comment>
<evidence type="ECO:0000256" key="10">
    <source>
        <dbReference type="RuleBase" id="RU362022"/>
    </source>
</evidence>
<protein>
    <recommendedName>
        <fullName evidence="3 10">Protein-S-isoprenylcysteine O-methyltransferase</fullName>
        <ecNumber evidence="3 10">2.1.1.100</ecNumber>
    </recommendedName>
</protein>
<comment type="catalytic activity">
    <reaction evidence="10">
        <text>[protein]-C-terminal S-[(2E,6E)-farnesyl]-L-cysteine + S-adenosyl-L-methionine = [protein]-C-terminal S-[(2E,6E)-farnesyl]-L-cysteine methyl ester + S-adenosyl-L-homocysteine</text>
        <dbReference type="Rhea" id="RHEA:21672"/>
        <dbReference type="Rhea" id="RHEA-COMP:12125"/>
        <dbReference type="Rhea" id="RHEA-COMP:12126"/>
        <dbReference type="ChEBI" id="CHEBI:57856"/>
        <dbReference type="ChEBI" id="CHEBI:59789"/>
        <dbReference type="ChEBI" id="CHEBI:90510"/>
        <dbReference type="ChEBI" id="CHEBI:90511"/>
        <dbReference type="EC" id="2.1.1.100"/>
    </reaction>
</comment>
<dbReference type="Proteomes" id="UP000193498">
    <property type="component" value="Unassembled WGS sequence"/>
</dbReference>
<keyword evidence="5 11" id="KW-0808">Transferase</keyword>
<feature type="transmembrane region" description="Helical" evidence="10">
    <location>
        <begin position="83"/>
        <end position="103"/>
    </location>
</feature>
<evidence type="ECO:0000256" key="2">
    <source>
        <dbReference type="ARBA" id="ARBA00009140"/>
    </source>
</evidence>
<keyword evidence="12" id="KW-1185">Reference proteome</keyword>
<dbReference type="GO" id="GO:0005789">
    <property type="term" value="C:endoplasmic reticulum membrane"/>
    <property type="evidence" value="ECO:0007669"/>
    <property type="project" value="UniProtKB-SubCell"/>
</dbReference>
<evidence type="ECO:0000256" key="9">
    <source>
        <dbReference type="ARBA" id="ARBA00023136"/>
    </source>
</evidence>
<dbReference type="Gene3D" id="1.20.120.1630">
    <property type="match status" value="1"/>
</dbReference>
<feature type="transmembrane region" description="Helical" evidence="10">
    <location>
        <begin position="24"/>
        <end position="45"/>
    </location>
</feature>
<keyword evidence="8 10" id="KW-1133">Transmembrane helix</keyword>
<dbReference type="InterPro" id="IPR025770">
    <property type="entry name" value="PPMT_MeTrfase"/>
</dbReference>
<gene>
    <name evidence="11" type="ORF">K493DRAFT_326156</name>
</gene>
<comment type="subcellular location">
    <subcellularLocation>
        <location evidence="10">Endoplasmic reticulum membrane</location>
        <topology evidence="10">Multi-pass membrane protein</topology>
    </subcellularLocation>
    <subcellularLocation>
        <location evidence="1">Membrane</location>
        <topology evidence="1">Multi-pass membrane protein</topology>
    </subcellularLocation>
</comment>
<dbReference type="EMBL" id="MCFE01000439">
    <property type="protein sequence ID" value="ORX89520.1"/>
    <property type="molecule type" value="Genomic_DNA"/>
</dbReference>
<evidence type="ECO:0000313" key="12">
    <source>
        <dbReference type="Proteomes" id="UP000193498"/>
    </source>
</evidence>
<organism evidence="11 12">
    <name type="scientific">Basidiobolus meristosporus CBS 931.73</name>
    <dbReference type="NCBI Taxonomy" id="1314790"/>
    <lineage>
        <taxon>Eukaryota</taxon>
        <taxon>Fungi</taxon>
        <taxon>Fungi incertae sedis</taxon>
        <taxon>Zoopagomycota</taxon>
        <taxon>Entomophthoromycotina</taxon>
        <taxon>Basidiobolomycetes</taxon>
        <taxon>Basidiobolales</taxon>
        <taxon>Basidiobolaceae</taxon>
        <taxon>Basidiobolus</taxon>
    </lineage>
</organism>
<keyword evidence="4 10" id="KW-0489">Methyltransferase</keyword>
<sequence length="249" mass="29033">MDNSNFEDENRSARLHGTHSPQNISLYGFFLGCLFTFGLGILCLTDFWQIGGYILCLSIFHHLEYLLTALYKPENLQLDSYLLNHSTAYTIAIFVGLFEYFLEDFSFLSQKNTPGFVRWVSILLVLCGQIIRTLAMHTAKASFNHQVVDYKAQEHVLVTWGIYKYLRHPSYFGFYVWSVGMQLLLANPISLLLYLYALNRFFAGRIVYEEITLHRFFGQKYKDYCSETWTWLPLVYPKKNCPPSAEQSE</sequence>
<evidence type="ECO:0000256" key="8">
    <source>
        <dbReference type="ARBA" id="ARBA00022989"/>
    </source>
</evidence>
<dbReference type="STRING" id="1314790.A0A1Y1XUV0"/>
<reference evidence="11 12" key="1">
    <citation type="submission" date="2016-07" db="EMBL/GenBank/DDBJ databases">
        <title>Pervasive Adenine N6-methylation of Active Genes in Fungi.</title>
        <authorList>
            <consortium name="DOE Joint Genome Institute"/>
            <person name="Mondo S.J."/>
            <person name="Dannebaum R.O."/>
            <person name="Kuo R.C."/>
            <person name="Labutti K."/>
            <person name="Haridas S."/>
            <person name="Kuo A."/>
            <person name="Salamov A."/>
            <person name="Ahrendt S.R."/>
            <person name="Lipzen A."/>
            <person name="Sullivan W."/>
            <person name="Andreopoulos W.B."/>
            <person name="Clum A."/>
            <person name="Lindquist E."/>
            <person name="Daum C."/>
            <person name="Ramamoorthy G.K."/>
            <person name="Gryganskyi A."/>
            <person name="Culley D."/>
            <person name="Magnuson J.K."/>
            <person name="James T.Y."/>
            <person name="O'Malley M.A."/>
            <person name="Stajich J.E."/>
            <person name="Spatafora J.W."/>
            <person name="Visel A."/>
            <person name="Grigoriev I.V."/>
        </authorList>
    </citation>
    <scope>NUCLEOTIDE SEQUENCE [LARGE SCALE GENOMIC DNA]</scope>
    <source>
        <strain evidence="11 12">CBS 931.73</strain>
    </source>
</reference>
<keyword evidence="10" id="KW-0256">Endoplasmic reticulum</keyword>
<dbReference type="EC" id="2.1.1.100" evidence="3 10"/>
<dbReference type="InterPro" id="IPR007269">
    <property type="entry name" value="ICMT_MeTrfase"/>
</dbReference>
<dbReference type="GO" id="GO:0032259">
    <property type="term" value="P:methylation"/>
    <property type="evidence" value="ECO:0007669"/>
    <property type="project" value="UniProtKB-KW"/>
</dbReference>
<evidence type="ECO:0000256" key="1">
    <source>
        <dbReference type="ARBA" id="ARBA00004141"/>
    </source>
</evidence>
<evidence type="ECO:0000256" key="3">
    <source>
        <dbReference type="ARBA" id="ARBA00012151"/>
    </source>
</evidence>
<dbReference type="PANTHER" id="PTHR12714">
    <property type="entry name" value="PROTEIN-S ISOPRENYLCYSTEINE O-METHYLTRANSFERASE"/>
    <property type="match status" value="1"/>
</dbReference>
<feature type="transmembrane region" description="Helical" evidence="10">
    <location>
        <begin position="115"/>
        <end position="135"/>
    </location>
</feature>
<evidence type="ECO:0000256" key="5">
    <source>
        <dbReference type="ARBA" id="ARBA00022679"/>
    </source>
</evidence>
<keyword evidence="6 10" id="KW-0949">S-adenosyl-L-methionine</keyword>
<dbReference type="FunCoup" id="A0A1Y1XUV0">
    <property type="interactions" value="427"/>
</dbReference>
<proteinExistence type="inferred from homology"/>
<evidence type="ECO:0000256" key="6">
    <source>
        <dbReference type="ARBA" id="ARBA00022691"/>
    </source>
</evidence>
<dbReference type="InParanoid" id="A0A1Y1XUV0"/>
<evidence type="ECO:0000256" key="4">
    <source>
        <dbReference type="ARBA" id="ARBA00022603"/>
    </source>
</evidence>
<dbReference type="Pfam" id="PF04140">
    <property type="entry name" value="ICMT"/>
    <property type="match status" value="1"/>
</dbReference>
<dbReference type="PROSITE" id="PS51564">
    <property type="entry name" value="SAM_ICMT"/>
    <property type="match status" value="1"/>
</dbReference>
<feature type="transmembrane region" description="Helical" evidence="10">
    <location>
        <begin position="174"/>
        <end position="196"/>
    </location>
</feature>
<feature type="transmembrane region" description="Helical" evidence="10">
    <location>
        <begin position="52"/>
        <end position="71"/>
    </location>
</feature>
<name>A0A1Y1XUV0_9FUNG</name>
<evidence type="ECO:0000256" key="7">
    <source>
        <dbReference type="ARBA" id="ARBA00022692"/>
    </source>
</evidence>
<evidence type="ECO:0000313" key="11">
    <source>
        <dbReference type="EMBL" id="ORX89520.1"/>
    </source>
</evidence>
<dbReference type="GO" id="GO:0004671">
    <property type="term" value="F:protein C-terminal S-isoprenylcysteine carboxyl O-methyltransferase activity"/>
    <property type="evidence" value="ECO:0007669"/>
    <property type="project" value="UniProtKB-EC"/>
</dbReference>
<dbReference type="OrthoDB" id="422086at2759"/>
<keyword evidence="9 10" id="KW-0472">Membrane</keyword>
<keyword evidence="7 10" id="KW-0812">Transmembrane</keyword>
<dbReference type="PANTHER" id="PTHR12714:SF9">
    <property type="entry name" value="PROTEIN-S-ISOPRENYLCYSTEINE O-METHYLTRANSFERASE"/>
    <property type="match status" value="1"/>
</dbReference>